<dbReference type="STRING" id="1560345.AWL63_18595"/>
<dbReference type="AlphaFoldDB" id="A0A1B3ZDY3"/>
<sequence>MAEEPGPIPEPLDESAQEIYAEGVRLARQWLAALRLREDIFGNELFADPAWDMLLDLLSAEERNENVNVTSFSAMAPSTSVRWSVILEEKGLVVRLRDPGDRRRMLVKLSPEGRQLMRSYFDTLVRKGSCPGRWPSPP</sequence>
<dbReference type="InterPro" id="IPR036388">
    <property type="entry name" value="WH-like_DNA-bd_sf"/>
</dbReference>
<dbReference type="Gene3D" id="1.10.10.10">
    <property type="entry name" value="Winged helix-like DNA-binding domain superfamily/Winged helix DNA-binding domain"/>
    <property type="match status" value="1"/>
</dbReference>
<organism evidence="1 2">
    <name type="scientific">Sphingomonas panacis</name>
    <dbReference type="NCBI Taxonomy" id="1560345"/>
    <lineage>
        <taxon>Bacteria</taxon>
        <taxon>Pseudomonadati</taxon>
        <taxon>Pseudomonadota</taxon>
        <taxon>Alphaproteobacteria</taxon>
        <taxon>Sphingomonadales</taxon>
        <taxon>Sphingomonadaceae</taxon>
        <taxon>Sphingomonas</taxon>
    </lineage>
</organism>
<dbReference type="EMBL" id="CP014168">
    <property type="protein sequence ID" value="AOH85647.1"/>
    <property type="molecule type" value="Genomic_DNA"/>
</dbReference>
<evidence type="ECO:0008006" key="3">
    <source>
        <dbReference type="Google" id="ProtNLM"/>
    </source>
</evidence>
<evidence type="ECO:0000313" key="2">
    <source>
        <dbReference type="Proteomes" id="UP000094256"/>
    </source>
</evidence>
<dbReference type="SUPFAM" id="SSF46785">
    <property type="entry name" value="Winged helix' DNA-binding domain"/>
    <property type="match status" value="1"/>
</dbReference>
<dbReference type="KEGG" id="span:AWL63_18595"/>
<protein>
    <recommendedName>
        <fullName evidence="3">HTH marR-type domain-containing protein</fullName>
    </recommendedName>
</protein>
<dbReference type="InterPro" id="IPR036390">
    <property type="entry name" value="WH_DNA-bd_sf"/>
</dbReference>
<evidence type="ECO:0000313" key="1">
    <source>
        <dbReference type="EMBL" id="AOH85647.1"/>
    </source>
</evidence>
<keyword evidence="2" id="KW-1185">Reference proteome</keyword>
<name>A0A1B3ZDY3_9SPHN</name>
<accession>A0A1B3ZDY3</accession>
<gene>
    <name evidence="1" type="ORF">AWL63_18595</name>
</gene>
<proteinExistence type="predicted"/>
<dbReference type="Proteomes" id="UP000094256">
    <property type="component" value="Chromosome"/>
</dbReference>
<reference evidence="1 2" key="1">
    <citation type="submission" date="2016-01" db="EMBL/GenBank/DDBJ databases">
        <title>Complete genome and mega plasmid sequence of Sphingomonas panacis DCY99 elicits systemic resistance in rice to Xanthomonas oryzae.</title>
        <authorList>
            <person name="Kim Y.J."/>
            <person name="Yang D.C."/>
            <person name="Sing P."/>
        </authorList>
    </citation>
    <scope>NUCLEOTIDE SEQUENCE [LARGE SCALE GENOMIC DNA]</scope>
    <source>
        <strain evidence="1 2">DCY99</strain>
    </source>
</reference>